<dbReference type="GO" id="GO:0005548">
    <property type="term" value="F:phospholipid transporter activity"/>
    <property type="evidence" value="ECO:0007669"/>
    <property type="project" value="TreeGrafter"/>
</dbReference>
<evidence type="ECO:0000256" key="6">
    <source>
        <dbReference type="ARBA" id="ARBA00023136"/>
    </source>
</evidence>
<proteinExistence type="inferred from homology"/>
<dbReference type="InterPro" id="IPR003453">
    <property type="entry name" value="ABC_MlaE_roteobac"/>
</dbReference>
<dbReference type="GO" id="GO:0043190">
    <property type="term" value="C:ATP-binding cassette (ABC) transporter complex"/>
    <property type="evidence" value="ECO:0007669"/>
    <property type="project" value="InterPro"/>
</dbReference>
<comment type="caution">
    <text evidence="8">The sequence shown here is derived from an EMBL/GenBank/DDBJ whole genome shotgun (WGS) entry which is preliminary data.</text>
</comment>
<dbReference type="Proteomes" id="UP000526501">
    <property type="component" value="Unassembled WGS sequence"/>
</dbReference>
<dbReference type="RefSeq" id="WP_185659422.1">
    <property type="nucleotide sequence ID" value="NZ_CAWPOO010000006.1"/>
</dbReference>
<evidence type="ECO:0000256" key="2">
    <source>
        <dbReference type="ARBA" id="ARBA00007556"/>
    </source>
</evidence>
<accession>A0A7X1B704</accession>
<dbReference type="InterPro" id="IPR030802">
    <property type="entry name" value="Permease_MalE"/>
</dbReference>
<dbReference type="EMBL" id="JACHVC010000006">
    <property type="protein sequence ID" value="MBC2605548.1"/>
    <property type="molecule type" value="Genomic_DNA"/>
</dbReference>
<keyword evidence="3" id="KW-0813">Transport</keyword>
<feature type="transmembrane region" description="Helical" evidence="7">
    <location>
        <begin position="238"/>
        <end position="258"/>
    </location>
</feature>
<evidence type="ECO:0000256" key="1">
    <source>
        <dbReference type="ARBA" id="ARBA00004141"/>
    </source>
</evidence>
<evidence type="ECO:0000313" key="9">
    <source>
        <dbReference type="Proteomes" id="UP000526501"/>
    </source>
</evidence>
<organism evidence="8 9">
    <name type="scientific">Pelagicoccus albus</name>
    <dbReference type="NCBI Taxonomy" id="415222"/>
    <lineage>
        <taxon>Bacteria</taxon>
        <taxon>Pseudomonadati</taxon>
        <taxon>Verrucomicrobiota</taxon>
        <taxon>Opitutia</taxon>
        <taxon>Puniceicoccales</taxon>
        <taxon>Pelagicoccaceae</taxon>
        <taxon>Pelagicoccus</taxon>
    </lineage>
</organism>
<name>A0A7X1B704_9BACT</name>
<keyword evidence="5 7" id="KW-1133">Transmembrane helix</keyword>
<feature type="transmembrane region" description="Helical" evidence="7">
    <location>
        <begin position="198"/>
        <end position="218"/>
    </location>
</feature>
<feature type="transmembrane region" description="Helical" evidence="7">
    <location>
        <begin position="144"/>
        <end position="167"/>
    </location>
</feature>
<dbReference type="PANTHER" id="PTHR30188:SF4">
    <property type="entry name" value="PROTEIN TRIGALACTOSYLDIACYLGLYCEROL 1, CHLOROPLASTIC"/>
    <property type="match status" value="1"/>
</dbReference>
<protein>
    <submittedName>
        <fullName evidence="8">ABC transporter permease</fullName>
    </submittedName>
</protein>
<keyword evidence="4 7" id="KW-0812">Transmembrane</keyword>
<gene>
    <name evidence="8" type="ORF">H5P27_05780</name>
</gene>
<evidence type="ECO:0000256" key="7">
    <source>
        <dbReference type="RuleBase" id="RU362044"/>
    </source>
</evidence>
<feature type="transmembrane region" description="Helical" evidence="7">
    <location>
        <begin position="86"/>
        <end position="106"/>
    </location>
</feature>
<dbReference type="PANTHER" id="PTHR30188">
    <property type="entry name" value="ABC TRANSPORTER PERMEASE PROTEIN-RELATED"/>
    <property type="match status" value="1"/>
</dbReference>
<dbReference type="NCBIfam" id="TIGR00056">
    <property type="entry name" value="MlaE family lipid ABC transporter permease subunit"/>
    <property type="match status" value="1"/>
</dbReference>
<keyword evidence="9" id="KW-1185">Reference proteome</keyword>
<keyword evidence="6 7" id="KW-0472">Membrane</keyword>
<feature type="transmembrane region" description="Helical" evidence="7">
    <location>
        <begin position="51"/>
        <end position="74"/>
    </location>
</feature>
<comment type="similarity">
    <text evidence="2 7">Belongs to the MlaE permease family.</text>
</comment>
<comment type="subcellular location">
    <subcellularLocation>
        <location evidence="1">Membrane</location>
        <topology evidence="1">Multi-pass membrane protein</topology>
    </subcellularLocation>
</comment>
<reference evidence="8 9" key="1">
    <citation type="submission" date="2020-07" db="EMBL/GenBank/DDBJ databases">
        <authorList>
            <person name="Feng X."/>
        </authorList>
    </citation>
    <scope>NUCLEOTIDE SEQUENCE [LARGE SCALE GENOMIC DNA]</scope>
    <source>
        <strain evidence="8 9">JCM23202</strain>
    </source>
</reference>
<evidence type="ECO:0000256" key="5">
    <source>
        <dbReference type="ARBA" id="ARBA00022989"/>
    </source>
</evidence>
<dbReference type="AlphaFoldDB" id="A0A7X1B704"/>
<sequence length="260" mass="28044">MISKLGRQSIKIVSEAGELAAFSARALTSLPSQRHIFEKLSRAIFEIGVRCVPITLIVGLFTGLVLGLQLYYVLTKFGSESLLGQAVALSIILEIGPVFTAIMIVGQAGSALSAEIGIQRNAEQIDALHTMQINPIGFLVSPRLWAAVIAFPILTTFFDLVGIWGGYLTGVELLGVDSGAYWNRIFEAVSTQNIVNGLIKALIFGAVTTMICSFQGYYTHLKSDIPGARGVSQTTTRAVVFSSIAILMFDYIITSFQMGQ</sequence>
<evidence type="ECO:0000313" key="8">
    <source>
        <dbReference type="EMBL" id="MBC2605548.1"/>
    </source>
</evidence>
<evidence type="ECO:0000256" key="3">
    <source>
        <dbReference type="ARBA" id="ARBA00022448"/>
    </source>
</evidence>
<evidence type="ECO:0000256" key="4">
    <source>
        <dbReference type="ARBA" id="ARBA00022692"/>
    </source>
</evidence>
<dbReference type="Pfam" id="PF02405">
    <property type="entry name" value="MlaE"/>
    <property type="match status" value="1"/>
</dbReference>